<evidence type="ECO:0000256" key="4">
    <source>
        <dbReference type="ARBA" id="ARBA00022692"/>
    </source>
</evidence>
<evidence type="ECO:0000256" key="2">
    <source>
        <dbReference type="ARBA" id="ARBA00022448"/>
    </source>
</evidence>
<dbReference type="Pfam" id="PF13715">
    <property type="entry name" value="CarbopepD_reg_2"/>
    <property type="match status" value="1"/>
</dbReference>
<dbReference type="OrthoDB" id="8764943at2"/>
<feature type="signal peptide" evidence="9">
    <location>
        <begin position="1"/>
        <end position="21"/>
    </location>
</feature>
<dbReference type="PANTHER" id="PTHR40980">
    <property type="entry name" value="PLUG DOMAIN-CONTAINING PROTEIN"/>
    <property type="match status" value="1"/>
</dbReference>
<dbReference type="KEGG" id="fki:FK004_13760"/>
<dbReference type="Pfam" id="PF14905">
    <property type="entry name" value="OMP_b-brl_3"/>
    <property type="match status" value="1"/>
</dbReference>
<dbReference type="InterPro" id="IPR037066">
    <property type="entry name" value="Plug_dom_sf"/>
</dbReference>
<dbReference type="InterPro" id="IPR036942">
    <property type="entry name" value="Beta-barrel_TonB_sf"/>
</dbReference>
<dbReference type="InterPro" id="IPR012910">
    <property type="entry name" value="Plug_dom"/>
</dbReference>
<evidence type="ECO:0000256" key="3">
    <source>
        <dbReference type="ARBA" id="ARBA00022452"/>
    </source>
</evidence>
<evidence type="ECO:0000256" key="7">
    <source>
        <dbReference type="PROSITE-ProRule" id="PRU01360"/>
    </source>
</evidence>
<feature type="domain" description="Outer membrane protein beta-barrel" evidence="11">
    <location>
        <begin position="382"/>
        <end position="798"/>
    </location>
</feature>
<feature type="compositionally biased region" description="Basic and acidic residues" evidence="8">
    <location>
        <begin position="803"/>
        <end position="816"/>
    </location>
</feature>
<keyword evidence="5 7" id="KW-0472">Membrane</keyword>
<gene>
    <name evidence="12" type="ORF">FK004_13760</name>
</gene>
<evidence type="ECO:0000256" key="5">
    <source>
        <dbReference type="ARBA" id="ARBA00023136"/>
    </source>
</evidence>
<dbReference type="Gene3D" id="2.60.40.1120">
    <property type="entry name" value="Carboxypeptidase-like, regulatory domain"/>
    <property type="match status" value="1"/>
</dbReference>
<accession>A0A2S1LRA2</accession>
<proteinExistence type="inferred from homology"/>
<keyword evidence="13" id="KW-1185">Reference proteome</keyword>
<evidence type="ECO:0000259" key="11">
    <source>
        <dbReference type="Pfam" id="PF14905"/>
    </source>
</evidence>
<dbReference type="PROSITE" id="PS52016">
    <property type="entry name" value="TONB_DEPENDENT_REC_3"/>
    <property type="match status" value="1"/>
</dbReference>
<dbReference type="InterPro" id="IPR039426">
    <property type="entry name" value="TonB-dep_rcpt-like"/>
</dbReference>
<evidence type="ECO:0000313" key="13">
    <source>
        <dbReference type="Proteomes" id="UP000244677"/>
    </source>
</evidence>
<feature type="chain" id="PRO_5015535428" evidence="9">
    <location>
        <begin position="22"/>
        <end position="826"/>
    </location>
</feature>
<dbReference type="SUPFAM" id="SSF56935">
    <property type="entry name" value="Porins"/>
    <property type="match status" value="1"/>
</dbReference>
<dbReference type="Gene3D" id="2.40.170.20">
    <property type="entry name" value="TonB-dependent receptor, beta-barrel domain"/>
    <property type="match status" value="1"/>
</dbReference>
<keyword evidence="9" id="KW-0732">Signal</keyword>
<evidence type="ECO:0000256" key="8">
    <source>
        <dbReference type="SAM" id="MobiDB-lite"/>
    </source>
</evidence>
<dbReference type="Gene3D" id="2.170.130.10">
    <property type="entry name" value="TonB-dependent receptor, plug domain"/>
    <property type="match status" value="1"/>
</dbReference>
<keyword evidence="4 7" id="KW-0812">Transmembrane</keyword>
<dbReference type="InterPro" id="IPR041700">
    <property type="entry name" value="OMP_b-brl_3"/>
</dbReference>
<dbReference type="RefSeq" id="WP_108737754.1">
    <property type="nucleotide sequence ID" value="NZ_CP020919.1"/>
</dbReference>
<dbReference type="Pfam" id="PF07715">
    <property type="entry name" value="Plug"/>
    <property type="match status" value="1"/>
</dbReference>
<dbReference type="SUPFAM" id="SSF49464">
    <property type="entry name" value="Carboxypeptidase regulatory domain-like"/>
    <property type="match status" value="1"/>
</dbReference>
<keyword evidence="2 7" id="KW-0813">Transport</keyword>
<protein>
    <submittedName>
        <fullName evidence="12">TonB-dependent receptor</fullName>
    </submittedName>
</protein>
<dbReference type="EMBL" id="CP020919">
    <property type="protein sequence ID" value="AWG26218.1"/>
    <property type="molecule type" value="Genomic_DNA"/>
</dbReference>
<reference evidence="12 13" key="1">
    <citation type="submission" date="2017-04" db="EMBL/GenBank/DDBJ databases">
        <title>Complete genome sequence of Flavobacterium kingsejong AJ004.</title>
        <authorList>
            <person name="Lee P.C."/>
        </authorList>
    </citation>
    <scope>NUCLEOTIDE SEQUENCE [LARGE SCALE GENOMIC DNA]</scope>
    <source>
        <strain evidence="12 13">AJ004</strain>
    </source>
</reference>
<keyword evidence="12" id="KW-0675">Receptor</keyword>
<comment type="subcellular location">
    <subcellularLocation>
        <location evidence="1 7">Cell outer membrane</location>
        <topology evidence="1 7">Multi-pass membrane protein</topology>
    </subcellularLocation>
</comment>
<feature type="region of interest" description="Disordered" evidence="8">
    <location>
        <begin position="801"/>
        <end position="826"/>
    </location>
</feature>
<organism evidence="12 13">
    <name type="scientific">Flavobacterium kingsejongi</name>
    <dbReference type="NCBI Taxonomy" id="1678728"/>
    <lineage>
        <taxon>Bacteria</taxon>
        <taxon>Pseudomonadati</taxon>
        <taxon>Bacteroidota</taxon>
        <taxon>Flavobacteriia</taxon>
        <taxon>Flavobacteriales</taxon>
        <taxon>Flavobacteriaceae</taxon>
        <taxon>Flavobacterium</taxon>
    </lineage>
</organism>
<dbReference type="PANTHER" id="PTHR40980:SF4">
    <property type="entry name" value="TONB-DEPENDENT RECEPTOR-LIKE BETA-BARREL DOMAIN-CONTAINING PROTEIN"/>
    <property type="match status" value="1"/>
</dbReference>
<dbReference type="GO" id="GO:0009279">
    <property type="term" value="C:cell outer membrane"/>
    <property type="evidence" value="ECO:0007669"/>
    <property type="project" value="UniProtKB-SubCell"/>
</dbReference>
<evidence type="ECO:0000313" key="12">
    <source>
        <dbReference type="EMBL" id="AWG26218.1"/>
    </source>
</evidence>
<comment type="similarity">
    <text evidence="7">Belongs to the TonB-dependent receptor family.</text>
</comment>
<keyword evidence="6 7" id="KW-0998">Cell outer membrane</keyword>
<dbReference type="InterPro" id="IPR008969">
    <property type="entry name" value="CarboxyPept-like_regulatory"/>
</dbReference>
<evidence type="ECO:0000256" key="9">
    <source>
        <dbReference type="SAM" id="SignalP"/>
    </source>
</evidence>
<name>A0A2S1LRA2_9FLAO</name>
<dbReference type="Proteomes" id="UP000244677">
    <property type="component" value="Chromosome"/>
</dbReference>
<evidence type="ECO:0000256" key="6">
    <source>
        <dbReference type="ARBA" id="ARBA00023237"/>
    </source>
</evidence>
<evidence type="ECO:0000259" key="10">
    <source>
        <dbReference type="Pfam" id="PF07715"/>
    </source>
</evidence>
<keyword evidence="3 7" id="KW-1134">Transmembrane beta strand</keyword>
<dbReference type="AlphaFoldDB" id="A0A2S1LRA2"/>
<evidence type="ECO:0000256" key="1">
    <source>
        <dbReference type="ARBA" id="ARBA00004571"/>
    </source>
</evidence>
<sequence>MKNLKLVVTFMLLCAGLVSWAQEAPGSKVKVSGTVVDKDTKQPLEYATVTINSTTNPKGIYGGMTESNGGFSFDVPTGSYTIKIDFISFKSQEYPAREITANTNLGTIPLGIDAQQLDAVEVTAEKSTVEFKLDKKIYNVGQDMMVKGGTVSDVLDNVPSVTVDAEGNVSLRGNGSVKILIDGKPSGMIGINVADALRMLPADSVDKVEIITNPSARYDAEGGGGIINIILKKGKAQGLNGTVTASTGNPETYGITGNINYRSKHFNLFTTQGYNYRKNPGNSMTNTEYLMNTNPNERFLEERRKNERQSQGYNGTIGAEIFLDKTTSWTNTLSYRKSDGSNPDNVNLNYFDASRNNTRYVNRFNDQNNDSKNLEYSTNFIKKFKKDGHQLSVDASFSRNDDHDDSTISTTDNDYVAATTTLGSQRTGNAQTQNRNLIQADYVLPIGEQSRFEAGYRGNFSKLTTDYSVEALQDGIWVNDPLYTNTLEYKEKVNALYTQFGSKVNKFSYLLGLRWEDSNIDINQLTTNAFKNKKYNNFFPSAFVSYELNDSSNLTLSYSKRISRPRSRSINPFSNISSTANQFIGNPDLNPSYTNSFDLGYMMKWDQVTLNSSMYFNHTKDAEQYVRTQETISGNPVLVTKPVNVGYEDRFGFEFNVGYNPYKWWKLNSNFNFYRNETRGDYSYTNLENETFTQNFNNTAYSWFTRVSSKVTLPYKIDWQTNATYNGAEKNAQGRSKGIISANMALSKDVLKDKATIALNASDLFNSRKRKMETNLPTQNSYSEMQWRQRQITLSFTYRFNKPKTEREKQTRKETDSNGGEDYMGG</sequence>
<feature type="domain" description="TonB-dependent receptor plug" evidence="10">
    <location>
        <begin position="148"/>
        <end position="226"/>
    </location>
</feature>